<gene>
    <name evidence="2" type="ORF">FTUN_6685</name>
</gene>
<dbReference type="KEGG" id="ftj:FTUN_6685"/>
<proteinExistence type="predicted"/>
<feature type="domain" description="FAD dependent oxidoreductase" evidence="1">
    <location>
        <begin position="3"/>
        <end position="249"/>
    </location>
</feature>
<name>A0A6M5YY90_9BACT</name>
<dbReference type="InterPro" id="IPR036188">
    <property type="entry name" value="FAD/NAD-bd_sf"/>
</dbReference>
<organism evidence="2 3">
    <name type="scientific">Frigoriglobus tundricola</name>
    <dbReference type="NCBI Taxonomy" id="2774151"/>
    <lineage>
        <taxon>Bacteria</taxon>
        <taxon>Pseudomonadati</taxon>
        <taxon>Planctomycetota</taxon>
        <taxon>Planctomycetia</taxon>
        <taxon>Gemmatales</taxon>
        <taxon>Gemmataceae</taxon>
        <taxon>Frigoriglobus</taxon>
    </lineage>
</organism>
<evidence type="ECO:0000313" key="2">
    <source>
        <dbReference type="EMBL" id="QJW99087.1"/>
    </source>
</evidence>
<protein>
    <submittedName>
        <fullName evidence="2">NAD(P)/FAD-dependent oxidoreductase</fullName>
    </submittedName>
</protein>
<dbReference type="RefSeq" id="WP_171474120.1">
    <property type="nucleotide sequence ID" value="NZ_CP053452.2"/>
</dbReference>
<evidence type="ECO:0000313" key="3">
    <source>
        <dbReference type="Proteomes" id="UP000503447"/>
    </source>
</evidence>
<dbReference type="Gene3D" id="3.50.50.60">
    <property type="entry name" value="FAD/NAD(P)-binding domain"/>
    <property type="match status" value="2"/>
</dbReference>
<dbReference type="SUPFAM" id="SSF51905">
    <property type="entry name" value="FAD/NAD(P)-binding domain"/>
    <property type="match status" value="1"/>
</dbReference>
<dbReference type="AlphaFoldDB" id="A0A6M5YY90"/>
<dbReference type="PANTHER" id="PTHR10668">
    <property type="entry name" value="PHYTOENE DEHYDROGENASE"/>
    <property type="match status" value="1"/>
</dbReference>
<dbReference type="Proteomes" id="UP000503447">
    <property type="component" value="Chromosome"/>
</dbReference>
<evidence type="ECO:0000259" key="1">
    <source>
        <dbReference type="Pfam" id="PF01266"/>
    </source>
</evidence>
<sequence>MSDVVVIGSGPNGLAAAITLAQQGYSVLVVEAAETVGGGTRSAALTLPGFVHDVCSAVHPMAVASPFFQSLPLADHSLEWVHPETPFAHPVTDHTAVALERSVDATADALGPDARAYRRLMAPLAAGADGLFRDLLGPFGIPRHPFLAMRFGLQAIRSAAGLAESWFRTAEARALVAGLAAHAVMPLERSPTAAIALMLGVAGHAVGWPFPRGGAQKLADALAAYLRALGGRIELGRTVESIDEFPAARAILLDVTPRQVVALAGHKLPGRYGRALARYRYGPGVFKVDWALSGPIPWRAAECRRAGTVHVGGTLEEVAESERAPWRGEHPDRPFVLLAQPSVFDPTRAPDGKHTAWGYCHVPNGSTVDMTERIEAQVERFAPGFRDLVLARHTMNTVAMQAHNPNYIGGDITGGVADWWQLFTRPVARLNPYTTPLRNVYICSASTPPGGGVHGMCGYFAARAAARRLQASTL</sequence>
<dbReference type="EMBL" id="CP053452">
    <property type="protein sequence ID" value="QJW99087.1"/>
    <property type="molecule type" value="Genomic_DNA"/>
</dbReference>
<dbReference type="PANTHER" id="PTHR10668:SF105">
    <property type="entry name" value="DEHYDROGENASE-RELATED"/>
    <property type="match status" value="1"/>
</dbReference>
<keyword evidence="3" id="KW-1185">Reference proteome</keyword>
<accession>A0A6M5YY90</accession>
<reference evidence="3" key="1">
    <citation type="submission" date="2020-05" db="EMBL/GenBank/DDBJ databases">
        <title>Frigoriglobus tundricola gen. nov., sp. nov., a psychrotolerant cellulolytic planctomycete of the family Gemmataceae with two divergent copies of 16S rRNA gene.</title>
        <authorList>
            <person name="Kulichevskaya I.S."/>
            <person name="Ivanova A.A."/>
            <person name="Naumoff D.G."/>
            <person name="Beletsky A.V."/>
            <person name="Rijpstra W.I.C."/>
            <person name="Sinninghe Damste J.S."/>
            <person name="Mardanov A.V."/>
            <person name="Ravin N.V."/>
            <person name="Dedysh S.N."/>
        </authorList>
    </citation>
    <scope>NUCLEOTIDE SEQUENCE [LARGE SCALE GENOMIC DNA]</scope>
    <source>
        <strain evidence="3">PL17</strain>
    </source>
</reference>
<dbReference type="Pfam" id="PF01266">
    <property type="entry name" value="DAO"/>
    <property type="match status" value="1"/>
</dbReference>
<dbReference type="InterPro" id="IPR006076">
    <property type="entry name" value="FAD-dep_OxRdtase"/>
</dbReference>